<proteinExistence type="inferred from homology"/>
<evidence type="ECO:0000256" key="4">
    <source>
        <dbReference type="ARBA" id="ARBA00022989"/>
    </source>
</evidence>
<comment type="caution">
    <text evidence="7">The sequence shown here is derived from an EMBL/GenBank/DDBJ whole genome shotgun (WGS) entry which is preliminary data.</text>
</comment>
<gene>
    <name evidence="7" type="ORF">CWS31_004925</name>
</gene>
<dbReference type="PANTHER" id="PTHR21716:SF16">
    <property type="entry name" value="BLL1467 PROTEIN"/>
    <property type="match status" value="1"/>
</dbReference>
<evidence type="ECO:0000313" key="8">
    <source>
        <dbReference type="Proteomes" id="UP000815846"/>
    </source>
</evidence>
<feature type="transmembrane region" description="Helical" evidence="6">
    <location>
        <begin position="293"/>
        <end position="315"/>
    </location>
</feature>
<feature type="transmembrane region" description="Helical" evidence="6">
    <location>
        <begin position="37"/>
        <end position="54"/>
    </location>
</feature>
<evidence type="ECO:0000256" key="5">
    <source>
        <dbReference type="ARBA" id="ARBA00023136"/>
    </source>
</evidence>
<evidence type="ECO:0000256" key="1">
    <source>
        <dbReference type="ARBA" id="ARBA00004141"/>
    </source>
</evidence>
<organism evidence="7 8">
    <name type="scientific">Colwellia echini</name>
    <dbReference type="NCBI Taxonomy" id="1982103"/>
    <lineage>
        <taxon>Bacteria</taxon>
        <taxon>Pseudomonadati</taxon>
        <taxon>Pseudomonadota</taxon>
        <taxon>Gammaproteobacteria</taxon>
        <taxon>Alteromonadales</taxon>
        <taxon>Colwelliaceae</taxon>
        <taxon>Colwellia</taxon>
    </lineage>
</organism>
<protein>
    <submittedName>
        <fullName evidence="7">AI-2E family transporter</fullName>
    </submittedName>
</protein>
<dbReference type="InterPro" id="IPR002549">
    <property type="entry name" value="AI-2E-like"/>
</dbReference>
<feature type="transmembrane region" description="Helical" evidence="6">
    <location>
        <begin position="66"/>
        <end position="86"/>
    </location>
</feature>
<dbReference type="EMBL" id="PJAI02000003">
    <property type="protein sequence ID" value="TYK66678.1"/>
    <property type="molecule type" value="Genomic_DNA"/>
</dbReference>
<dbReference type="Proteomes" id="UP000815846">
    <property type="component" value="Unassembled WGS sequence"/>
</dbReference>
<sequence>MTSIPQEKKPINKSLVCHVTLTILAVVYTAYFAQELILLLVASALISLLLSSGVNTLERLYVPRVLGAVFLLCCLIIPTSALVVQLEEPITKWTKMLPQVSTHISKELDKYQDIIDINSSETVDKTAEESDKWFSWFEEKPKVETSSENKSMIQNQLKESLFSFAGEFMVLAPFALMQLLTAVILILFTLVYSPKLFRHYVQLFVEESEQNNAFKFVRNVQQQLSRYILTVSLINVLLALLAMILFTCMGLEDALLWGLIVGFVNFIPFVGPAFALSAIALASSVQWGMDVNVLIVVGGVLLLNILESQLITPLVLSKNMRINPFIIIVWLLIIGWLWGLIGLLIAVPLLVCIKLILTLFEQTQPWVKFLET</sequence>
<keyword evidence="5 6" id="KW-0472">Membrane</keyword>
<feature type="transmembrane region" description="Helical" evidence="6">
    <location>
        <begin position="227"/>
        <end position="249"/>
    </location>
</feature>
<evidence type="ECO:0000256" key="3">
    <source>
        <dbReference type="ARBA" id="ARBA00022692"/>
    </source>
</evidence>
<reference evidence="7 8" key="1">
    <citation type="submission" date="2019-08" db="EMBL/GenBank/DDBJ databases">
        <title>Microbe sample from Colwellia echini.</title>
        <authorList>
            <person name="Christiansen L."/>
            <person name="Pathiraja D."/>
            <person name="Schultz-Johansen M."/>
            <person name="Choi I.-G."/>
            <person name="Stougaard P."/>
        </authorList>
    </citation>
    <scope>NUCLEOTIDE SEQUENCE [LARGE SCALE GENOMIC DNA]</scope>
    <source>
        <strain evidence="7 8">A3</strain>
    </source>
</reference>
<comment type="similarity">
    <text evidence="2">Belongs to the autoinducer-2 exporter (AI-2E) (TC 2.A.86) family.</text>
</comment>
<feature type="transmembrane region" description="Helical" evidence="6">
    <location>
        <begin position="12"/>
        <end position="31"/>
    </location>
</feature>
<keyword evidence="8" id="KW-1185">Reference proteome</keyword>
<keyword evidence="4 6" id="KW-1133">Transmembrane helix</keyword>
<evidence type="ECO:0000313" key="7">
    <source>
        <dbReference type="EMBL" id="TYK66678.1"/>
    </source>
</evidence>
<evidence type="ECO:0000256" key="2">
    <source>
        <dbReference type="ARBA" id="ARBA00009773"/>
    </source>
</evidence>
<feature type="transmembrane region" description="Helical" evidence="6">
    <location>
        <begin position="168"/>
        <end position="192"/>
    </location>
</feature>
<comment type="subcellular location">
    <subcellularLocation>
        <location evidence="1">Membrane</location>
        <topology evidence="1">Multi-pass membrane protein</topology>
    </subcellularLocation>
</comment>
<accession>A0ABY3MZM1</accession>
<name>A0ABY3MZM1_9GAMM</name>
<feature type="transmembrane region" description="Helical" evidence="6">
    <location>
        <begin position="255"/>
        <end position="281"/>
    </location>
</feature>
<evidence type="ECO:0000256" key="6">
    <source>
        <dbReference type="SAM" id="Phobius"/>
    </source>
</evidence>
<feature type="transmembrane region" description="Helical" evidence="6">
    <location>
        <begin position="327"/>
        <end position="360"/>
    </location>
</feature>
<dbReference type="Pfam" id="PF01594">
    <property type="entry name" value="AI-2E_transport"/>
    <property type="match status" value="1"/>
</dbReference>
<keyword evidence="3 6" id="KW-0812">Transmembrane</keyword>
<dbReference type="PANTHER" id="PTHR21716">
    <property type="entry name" value="TRANSMEMBRANE PROTEIN"/>
    <property type="match status" value="1"/>
</dbReference>
<dbReference type="RefSeq" id="WP_101344760.1">
    <property type="nucleotide sequence ID" value="NZ_PJAI02000003.1"/>
</dbReference>